<dbReference type="PANTHER" id="PTHR15704:SF7">
    <property type="entry name" value="SUPERKILLER COMPLEX PROTEIN 3"/>
    <property type="match status" value="1"/>
</dbReference>
<dbReference type="SUPFAM" id="SSF48452">
    <property type="entry name" value="TPR-like"/>
    <property type="match status" value="1"/>
</dbReference>
<keyword evidence="2 3" id="KW-0802">TPR repeat</keyword>
<dbReference type="KEGG" id="tsph:KIH39_19680"/>
<dbReference type="Gene3D" id="1.25.40.10">
    <property type="entry name" value="Tetratricopeptide repeat domain"/>
    <property type="match status" value="1"/>
</dbReference>
<reference evidence="4" key="1">
    <citation type="submission" date="2021-05" db="EMBL/GenBank/DDBJ databases">
        <title>Complete genome sequence of the cellulolytic planctomycete Telmatocola sphagniphila SP2T and characterization of the first cellulase from planctomycetes.</title>
        <authorList>
            <person name="Rakitin A.L."/>
            <person name="Beletsky A.V."/>
            <person name="Naumoff D.G."/>
            <person name="Kulichevskaya I.S."/>
            <person name="Mardanov A.V."/>
            <person name="Ravin N.V."/>
            <person name="Dedysh S.N."/>
        </authorList>
    </citation>
    <scope>NUCLEOTIDE SEQUENCE</scope>
    <source>
        <strain evidence="4">SP2T</strain>
    </source>
</reference>
<dbReference type="Proteomes" id="UP000676194">
    <property type="component" value="Chromosome"/>
</dbReference>
<protein>
    <submittedName>
        <fullName evidence="4">Tetratricopeptide repeat protein</fullName>
    </submittedName>
</protein>
<keyword evidence="1" id="KW-0677">Repeat</keyword>
<dbReference type="SMART" id="SM00028">
    <property type="entry name" value="TPR"/>
    <property type="match status" value="2"/>
</dbReference>
<dbReference type="PROSITE" id="PS50005">
    <property type="entry name" value="TPR"/>
    <property type="match status" value="1"/>
</dbReference>
<dbReference type="PANTHER" id="PTHR15704">
    <property type="entry name" value="SUPERKILLER 3 PROTEIN-RELATED"/>
    <property type="match status" value="1"/>
</dbReference>
<dbReference type="InterPro" id="IPR011990">
    <property type="entry name" value="TPR-like_helical_dom_sf"/>
</dbReference>
<evidence type="ECO:0000256" key="3">
    <source>
        <dbReference type="PROSITE-ProRule" id="PRU00339"/>
    </source>
</evidence>
<dbReference type="RefSeq" id="WP_213494929.1">
    <property type="nucleotide sequence ID" value="NZ_CP074694.1"/>
</dbReference>
<evidence type="ECO:0000256" key="2">
    <source>
        <dbReference type="ARBA" id="ARBA00022803"/>
    </source>
</evidence>
<keyword evidence="5" id="KW-1185">Reference proteome</keyword>
<dbReference type="GO" id="GO:0006401">
    <property type="term" value="P:RNA catabolic process"/>
    <property type="evidence" value="ECO:0007669"/>
    <property type="project" value="InterPro"/>
</dbReference>
<organism evidence="4 5">
    <name type="scientific">Telmatocola sphagniphila</name>
    <dbReference type="NCBI Taxonomy" id="1123043"/>
    <lineage>
        <taxon>Bacteria</taxon>
        <taxon>Pseudomonadati</taxon>
        <taxon>Planctomycetota</taxon>
        <taxon>Planctomycetia</taxon>
        <taxon>Gemmatales</taxon>
        <taxon>Gemmataceae</taxon>
    </lineage>
</organism>
<dbReference type="Pfam" id="PF07719">
    <property type="entry name" value="TPR_2"/>
    <property type="match status" value="1"/>
</dbReference>
<evidence type="ECO:0000313" key="5">
    <source>
        <dbReference type="Proteomes" id="UP000676194"/>
    </source>
</evidence>
<sequence length="251" mass="27995">MDESLSFSDELLNRAERLANSGQTRDARRCLEHFISLPEVSAASRVAGYRLLAEIHTEQKELKSARRCLAAALILEPTCPDLHYRMGQAILADGEAQPKRAWNHLNLAIAMDPSAAKLWSALGRAALQLHRPKEAVRCFRKCLSLRPSEPHVLDELARGLANLNSEDLSAVMMQKGSFALRPQDRNYLQRQFRMYVALESQERVSEEPAILSFPSAGKLRKVSEAGAIIRIDRASSPAPRLLAFNVNNADK</sequence>
<feature type="repeat" description="TPR" evidence="3">
    <location>
        <begin position="116"/>
        <end position="149"/>
    </location>
</feature>
<dbReference type="AlphaFoldDB" id="A0A8E6B338"/>
<evidence type="ECO:0000313" key="4">
    <source>
        <dbReference type="EMBL" id="QVL31048.1"/>
    </source>
</evidence>
<dbReference type="InterPro" id="IPR039226">
    <property type="entry name" value="Ski3/TTC37"/>
</dbReference>
<dbReference type="InterPro" id="IPR019734">
    <property type="entry name" value="TPR_rpt"/>
</dbReference>
<gene>
    <name evidence="4" type="ORF">KIH39_19680</name>
</gene>
<accession>A0A8E6B338</accession>
<dbReference type="GO" id="GO:0055087">
    <property type="term" value="C:Ski complex"/>
    <property type="evidence" value="ECO:0007669"/>
    <property type="project" value="InterPro"/>
</dbReference>
<proteinExistence type="predicted"/>
<name>A0A8E6B338_9BACT</name>
<evidence type="ECO:0000256" key="1">
    <source>
        <dbReference type="ARBA" id="ARBA00022737"/>
    </source>
</evidence>
<dbReference type="InterPro" id="IPR013105">
    <property type="entry name" value="TPR_2"/>
</dbReference>
<dbReference type="EMBL" id="CP074694">
    <property type="protein sequence ID" value="QVL31048.1"/>
    <property type="molecule type" value="Genomic_DNA"/>
</dbReference>